<keyword evidence="1" id="KW-1133">Transmembrane helix</keyword>
<dbReference type="AlphaFoldDB" id="C0EJ04"/>
<feature type="transmembrane region" description="Helical" evidence="1">
    <location>
        <begin position="69"/>
        <end position="88"/>
    </location>
</feature>
<keyword evidence="1" id="KW-0472">Membrane</keyword>
<protein>
    <submittedName>
        <fullName evidence="2">Uncharacterized protein</fullName>
    </submittedName>
</protein>
<dbReference type="STRING" id="537013.CLOSTMETH_03850"/>
<comment type="caution">
    <text evidence="2">The sequence shown here is derived from an EMBL/GenBank/DDBJ whole genome shotgun (WGS) entry which is preliminary data.</text>
</comment>
<reference evidence="2 3" key="1">
    <citation type="submission" date="2009-01" db="EMBL/GenBank/DDBJ databases">
        <authorList>
            <person name="Fulton L."/>
            <person name="Clifton S."/>
            <person name="Fulton B."/>
            <person name="Xu J."/>
            <person name="Minx P."/>
            <person name="Pepin K.H."/>
            <person name="Johnson M."/>
            <person name="Bhonagiri V."/>
            <person name="Nash W.E."/>
            <person name="Mardis E.R."/>
            <person name="Wilson R.K."/>
        </authorList>
    </citation>
    <scope>NUCLEOTIDE SEQUENCE [LARGE SCALE GENOMIC DNA]</scope>
    <source>
        <strain evidence="2 3">DSM 5476</strain>
    </source>
</reference>
<keyword evidence="3" id="KW-1185">Reference proteome</keyword>
<feature type="transmembrane region" description="Helical" evidence="1">
    <location>
        <begin position="6"/>
        <end position="30"/>
    </location>
</feature>
<dbReference type="Proteomes" id="UP000003340">
    <property type="component" value="Unassembled WGS sequence"/>
</dbReference>
<evidence type="ECO:0000313" key="2">
    <source>
        <dbReference type="EMBL" id="EEG28469.1"/>
    </source>
</evidence>
<sequence length="102" mass="11438">MLYDVISLLIPFLGFAVSLALAACCILLLVKRTQIVTSLLYLVLAFAYSSVLVKSLIRQSTGYVCALPQANTTLLYLIVIVLFLFFIFDRVKLLRSLYPSEK</sequence>
<keyword evidence="1" id="KW-0812">Transmembrane</keyword>
<evidence type="ECO:0000256" key="1">
    <source>
        <dbReference type="SAM" id="Phobius"/>
    </source>
</evidence>
<gene>
    <name evidence="2" type="ORF">CLOSTMETH_03850</name>
</gene>
<name>C0EJ04_9FIRM</name>
<accession>C0EJ04</accession>
<organism evidence="2 3">
    <name type="scientific">[Clostridium] methylpentosum DSM 5476</name>
    <dbReference type="NCBI Taxonomy" id="537013"/>
    <lineage>
        <taxon>Bacteria</taxon>
        <taxon>Bacillati</taxon>
        <taxon>Bacillota</taxon>
        <taxon>Clostridia</taxon>
        <taxon>Eubacteriales</taxon>
        <taxon>Oscillospiraceae</taxon>
        <taxon>Oscillospiraceae incertae sedis</taxon>
    </lineage>
</organism>
<dbReference type="HOGENOM" id="CLU_2272490_0_0_9"/>
<reference evidence="2 3" key="2">
    <citation type="submission" date="2009-02" db="EMBL/GenBank/DDBJ databases">
        <title>Draft genome sequence of Clostridium methylpentosum (DSM 5476).</title>
        <authorList>
            <person name="Sudarsanam P."/>
            <person name="Ley R."/>
            <person name="Guruge J."/>
            <person name="Turnbaugh P.J."/>
            <person name="Mahowald M."/>
            <person name="Liep D."/>
            <person name="Gordon J."/>
        </authorList>
    </citation>
    <scope>NUCLEOTIDE SEQUENCE [LARGE SCALE GENOMIC DNA]</scope>
    <source>
        <strain evidence="2 3">DSM 5476</strain>
    </source>
</reference>
<dbReference type="EMBL" id="ACEC01000136">
    <property type="protein sequence ID" value="EEG28469.1"/>
    <property type="molecule type" value="Genomic_DNA"/>
</dbReference>
<feature type="transmembrane region" description="Helical" evidence="1">
    <location>
        <begin position="39"/>
        <end position="57"/>
    </location>
</feature>
<evidence type="ECO:0000313" key="3">
    <source>
        <dbReference type="Proteomes" id="UP000003340"/>
    </source>
</evidence>
<proteinExistence type="predicted"/>